<organism evidence="4">
    <name type="scientific">candidate division WOR-3 bacterium</name>
    <dbReference type="NCBI Taxonomy" id="2052148"/>
    <lineage>
        <taxon>Bacteria</taxon>
        <taxon>Bacteria division WOR-3</taxon>
    </lineage>
</organism>
<evidence type="ECO:0000313" key="3">
    <source>
        <dbReference type="EMBL" id="HEA87615.1"/>
    </source>
</evidence>
<dbReference type="GO" id="GO:0032259">
    <property type="term" value="P:methylation"/>
    <property type="evidence" value="ECO:0007669"/>
    <property type="project" value="UniProtKB-KW"/>
</dbReference>
<dbReference type="EMBL" id="DSTU01000001">
    <property type="protein sequence ID" value="HFJ53082.1"/>
    <property type="molecule type" value="Genomic_DNA"/>
</dbReference>
<dbReference type="InterPro" id="IPR041698">
    <property type="entry name" value="Methyltransf_25"/>
</dbReference>
<keyword evidence="4" id="KW-0489">Methyltransferase</keyword>
<dbReference type="InterPro" id="IPR029063">
    <property type="entry name" value="SAM-dependent_MTases_sf"/>
</dbReference>
<proteinExistence type="predicted"/>
<protein>
    <submittedName>
        <fullName evidence="4">Class I SAM-dependent methyltransferase</fullName>
    </submittedName>
</protein>
<dbReference type="Pfam" id="PF13649">
    <property type="entry name" value="Methyltransf_25"/>
    <property type="match status" value="1"/>
</dbReference>
<dbReference type="EMBL" id="DSLG01000007">
    <property type="protein sequence ID" value="HEA87615.1"/>
    <property type="molecule type" value="Genomic_DNA"/>
</dbReference>
<name>A0A7C3IWZ0_UNCW3</name>
<evidence type="ECO:0000259" key="2">
    <source>
        <dbReference type="Pfam" id="PF13649"/>
    </source>
</evidence>
<dbReference type="SUPFAM" id="SSF53335">
    <property type="entry name" value="S-adenosyl-L-methionine-dependent methyltransferases"/>
    <property type="match status" value="1"/>
</dbReference>
<gene>
    <name evidence="3" type="ORF">ENP94_06370</name>
    <name evidence="4" type="ORF">ENS16_00085</name>
</gene>
<comment type="caution">
    <text evidence="4">The sequence shown here is derived from an EMBL/GenBank/DDBJ whole genome shotgun (WGS) entry which is preliminary data.</text>
</comment>
<feature type="domain" description="Methyltransferase" evidence="2">
    <location>
        <begin position="44"/>
        <end position="136"/>
    </location>
</feature>
<dbReference type="GO" id="GO:0008168">
    <property type="term" value="F:methyltransferase activity"/>
    <property type="evidence" value="ECO:0007669"/>
    <property type="project" value="UniProtKB-KW"/>
</dbReference>
<accession>A0A7C3IWZ0</accession>
<reference evidence="4" key="1">
    <citation type="journal article" date="2020" name="mSystems">
        <title>Genome- and Community-Level Interaction Insights into Carbon Utilization and Element Cycling Functions of Hydrothermarchaeota in Hydrothermal Sediment.</title>
        <authorList>
            <person name="Zhou Z."/>
            <person name="Liu Y."/>
            <person name="Xu W."/>
            <person name="Pan J."/>
            <person name="Luo Z.H."/>
            <person name="Li M."/>
        </authorList>
    </citation>
    <scope>NUCLEOTIDE SEQUENCE [LARGE SCALE GENOMIC DNA]</scope>
    <source>
        <strain evidence="3">SpSt-265</strain>
        <strain evidence="4">SpSt-465</strain>
    </source>
</reference>
<dbReference type="CDD" id="cd02440">
    <property type="entry name" value="AdoMet_MTases"/>
    <property type="match status" value="1"/>
</dbReference>
<dbReference type="Gene3D" id="3.40.50.150">
    <property type="entry name" value="Vaccinia Virus protein VP39"/>
    <property type="match status" value="1"/>
</dbReference>
<dbReference type="AlphaFoldDB" id="A0A7C3IWZ0"/>
<evidence type="ECO:0000313" key="4">
    <source>
        <dbReference type="EMBL" id="HFJ53082.1"/>
    </source>
</evidence>
<dbReference type="PANTHER" id="PTHR43861">
    <property type="entry name" value="TRANS-ACONITATE 2-METHYLTRANSFERASE-RELATED"/>
    <property type="match status" value="1"/>
</dbReference>
<evidence type="ECO:0000256" key="1">
    <source>
        <dbReference type="ARBA" id="ARBA00022679"/>
    </source>
</evidence>
<sequence length="265" mass="31071">MPLPFARFARYYDRFMERYVDYPEWVDYVERIFRRFRRQPKKLLDLACGTGIPTVLFARRGYQVIGIDRSAEMLAVLEAKKGSLPITVINADIRKFTLDTPVDAAISLYDSINYLLTPEELERCFICVHRALVPGGLFVFDLNTVYGLEKQWGSRTITRENEEIISIWQCRFDRQTMLSTLRLVFWEKLPDGTTGEKYEEIHQERAYTTDEVRQALERAGFSRCRFFHHGTFLPVSPFSVRMMVVAEKPRRHPMPDLQSPGKKLK</sequence>
<dbReference type="Gene3D" id="2.20.25.110">
    <property type="entry name" value="S-adenosyl-L-methionine-dependent methyltransferases"/>
    <property type="match status" value="1"/>
</dbReference>
<keyword evidence="1 4" id="KW-0808">Transferase</keyword>